<dbReference type="GO" id="GO:0005737">
    <property type="term" value="C:cytoplasm"/>
    <property type="evidence" value="ECO:0007669"/>
    <property type="project" value="UniProtKB-SubCell"/>
</dbReference>
<evidence type="ECO:0000256" key="1">
    <source>
        <dbReference type="ARBA" id="ARBA00004496"/>
    </source>
</evidence>
<dbReference type="STRING" id="246437.L9KYJ7"/>
<evidence type="ECO:0000259" key="4">
    <source>
        <dbReference type="PROSITE" id="PS51650"/>
    </source>
</evidence>
<comment type="similarity">
    <text evidence="3">Belongs to the DOCK family.</text>
</comment>
<evidence type="ECO:0000256" key="2">
    <source>
        <dbReference type="ARBA" id="ARBA00022490"/>
    </source>
</evidence>
<dbReference type="GO" id="GO:0016477">
    <property type="term" value="P:cell migration"/>
    <property type="evidence" value="ECO:0007669"/>
    <property type="project" value="TreeGrafter"/>
</dbReference>
<dbReference type="InterPro" id="IPR027007">
    <property type="entry name" value="C2_DOCK-type_domain"/>
</dbReference>
<dbReference type="InterPro" id="IPR035892">
    <property type="entry name" value="C2_domain_sf"/>
</dbReference>
<protein>
    <submittedName>
        <fullName evidence="5">Dedicator of cytokinesis protein 2</fullName>
    </submittedName>
</protein>
<dbReference type="Pfam" id="PF16172">
    <property type="entry name" value="DOCK_N"/>
    <property type="match status" value="1"/>
</dbReference>
<dbReference type="EMBL" id="KB320659">
    <property type="protein sequence ID" value="ELW66242.1"/>
    <property type="molecule type" value="Genomic_DNA"/>
</dbReference>
<feature type="domain" description="C2 DOCK-type" evidence="4">
    <location>
        <begin position="421"/>
        <end position="534"/>
    </location>
</feature>
<dbReference type="InterPro" id="IPR056372">
    <property type="entry name" value="TPR_DOCK"/>
</dbReference>
<dbReference type="SUPFAM" id="SSF50044">
    <property type="entry name" value="SH3-domain"/>
    <property type="match status" value="1"/>
</dbReference>
<dbReference type="Pfam" id="PF23554">
    <property type="entry name" value="TPR_DOCK"/>
    <property type="match status" value="1"/>
</dbReference>
<organism evidence="5 6">
    <name type="scientific">Tupaia chinensis</name>
    <name type="common">Chinese tree shrew</name>
    <name type="synonym">Tupaia belangeri chinensis</name>
    <dbReference type="NCBI Taxonomy" id="246437"/>
    <lineage>
        <taxon>Eukaryota</taxon>
        <taxon>Metazoa</taxon>
        <taxon>Chordata</taxon>
        <taxon>Craniata</taxon>
        <taxon>Vertebrata</taxon>
        <taxon>Euteleostomi</taxon>
        <taxon>Mammalia</taxon>
        <taxon>Eutheria</taxon>
        <taxon>Euarchontoglires</taxon>
        <taxon>Scandentia</taxon>
        <taxon>Tupaiidae</taxon>
        <taxon>Tupaia</taxon>
    </lineage>
</organism>
<comment type="subcellular location">
    <subcellularLocation>
        <location evidence="1">Cytoplasm</location>
    </subcellularLocation>
</comment>
<accession>L9KYJ7</accession>
<name>L9KYJ7_TUPCH</name>
<dbReference type="Pfam" id="PF14429">
    <property type="entry name" value="DOCK-C2"/>
    <property type="match status" value="2"/>
</dbReference>
<reference evidence="6" key="2">
    <citation type="journal article" date="2013" name="Nat. Commun.">
        <title>Genome of the Chinese tree shrew.</title>
        <authorList>
            <person name="Fan Y."/>
            <person name="Huang Z.Y."/>
            <person name="Cao C.C."/>
            <person name="Chen C.S."/>
            <person name="Chen Y.X."/>
            <person name="Fan D.D."/>
            <person name="He J."/>
            <person name="Hou H.L."/>
            <person name="Hu L."/>
            <person name="Hu X.T."/>
            <person name="Jiang X.T."/>
            <person name="Lai R."/>
            <person name="Lang Y.S."/>
            <person name="Liang B."/>
            <person name="Liao S.G."/>
            <person name="Mu D."/>
            <person name="Ma Y.Y."/>
            <person name="Niu Y.Y."/>
            <person name="Sun X.Q."/>
            <person name="Xia J.Q."/>
            <person name="Xiao J."/>
            <person name="Xiong Z.Q."/>
            <person name="Xu L."/>
            <person name="Yang L."/>
            <person name="Zhang Y."/>
            <person name="Zhao W."/>
            <person name="Zhao X.D."/>
            <person name="Zheng Y.T."/>
            <person name="Zhou J.M."/>
            <person name="Zhu Y.B."/>
            <person name="Zhang G.J."/>
            <person name="Wang J."/>
            <person name="Yao Y.G."/>
        </authorList>
    </citation>
    <scope>NUCLEOTIDE SEQUENCE [LARGE SCALE GENOMIC DNA]</scope>
</reference>
<dbReference type="PANTHER" id="PTHR45653:SF6">
    <property type="entry name" value="DEDICATOR OF CYTOKINESIS PROTEIN 2"/>
    <property type="match status" value="1"/>
</dbReference>
<dbReference type="Gene3D" id="1.20.1270.350">
    <property type="entry name" value="Dedicator of cytokinesis N-terminal subdomain"/>
    <property type="match status" value="1"/>
</dbReference>
<evidence type="ECO:0000256" key="3">
    <source>
        <dbReference type="PROSITE-ProRule" id="PRU00983"/>
    </source>
</evidence>
<dbReference type="PANTHER" id="PTHR45653">
    <property type="entry name" value="DEDICATOR OF CYTOKINESIS"/>
    <property type="match status" value="1"/>
</dbReference>
<evidence type="ECO:0000313" key="6">
    <source>
        <dbReference type="Proteomes" id="UP000011518"/>
    </source>
</evidence>
<proteinExistence type="inferred from homology"/>
<dbReference type="InterPro" id="IPR026791">
    <property type="entry name" value="DOCK"/>
</dbReference>
<gene>
    <name evidence="5" type="ORF">TREES_T100014770</name>
</gene>
<dbReference type="Proteomes" id="UP000011518">
    <property type="component" value="Unassembled WGS sequence"/>
</dbReference>
<dbReference type="GO" id="GO:0007520">
    <property type="term" value="P:myoblast fusion"/>
    <property type="evidence" value="ECO:0007669"/>
    <property type="project" value="TreeGrafter"/>
</dbReference>
<dbReference type="InterPro" id="IPR032376">
    <property type="entry name" value="DOCK_N"/>
</dbReference>
<dbReference type="GO" id="GO:0031267">
    <property type="term" value="F:small GTPase binding"/>
    <property type="evidence" value="ECO:0007669"/>
    <property type="project" value="TreeGrafter"/>
</dbReference>
<dbReference type="PROSITE" id="PS51650">
    <property type="entry name" value="C2_DOCK"/>
    <property type="match status" value="1"/>
</dbReference>
<dbReference type="Gene3D" id="2.60.40.150">
    <property type="entry name" value="C2 domain"/>
    <property type="match status" value="2"/>
</dbReference>
<dbReference type="AlphaFoldDB" id="L9KYJ7"/>
<evidence type="ECO:0000313" key="5">
    <source>
        <dbReference type="EMBL" id="ELW66242.1"/>
    </source>
</evidence>
<keyword evidence="2" id="KW-0963">Cytoplasm</keyword>
<dbReference type="InterPro" id="IPR042455">
    <property type="entry name" value="DOCK_N_sub1"/>
</dbReference>
<dbReference type="InParanoid" id="L9KYJ7"/>
<dbReference type="GO" id="GO:0005085">
    <property type="term" value="F:guanyl-nucleotide exchange factor activity"/>
    <property type="evidence" value="ECO:0007669"/>
    <property type="project" value="InterPro"/>
</dbReference>
<dbReference type="GO" id="GO:0005886">
    <property type="term" value="C:plasma membrane"/>
    <property type="evidence" value="ECO:0007669"/>
    <property type="project" value="TreeGrafter"/>
</dbReference>
<dbReference type="GO" id="GO:0007264">
    <property type="term" value="P:small GTPase-mediated signal transduction"/>
    <property type="evidence" value="ECO:0007669"/>
    <property type="project" value="InterPro"/>
</dbReference>
<dbReference type="InterPro" id="IPR036028">
    <property type="entry name" value="SH3-like_dom_sf"/>
</dbReference>
<keyword evidence="6" id="KW-1185">Reference proteome</keyword>
<sequence length="857" mass="98070">MAPWRKTDKERHGVAIYNFQGNGAPQLSLQIGDVVRIQETCGDWYKGYLMKHKMLQASKKERFLQVQSMMYDLMEWRSQLLSGTLPKDELKELKQKVTSKIDYGNKILELDLIVRDEDGNILDPDNTSVISLFHAHEEATDKVTERIKEEMSKDQPDYGMYSRISSSPTHSLYVFVRNFVCRIGEDAELFMSLYDPNKQTVISENYLVRWGSRGFPKEIEMLNNLKVVFTDLGNKDLNRDKIYLICQIVRVGKMDLKDTSTKKCTQGLRRPFGVAVMDITDIIKGKAESDEEKQHFIPFHPVTAENDFLHSLLGKVTASKGDSGGQGLWVTMKMLVGDIIQIRKDYPHLVDRTTVVARKLGFPEIIMPGDVRNDIYITLLQGDFDKYNKTTQRNVEVIMCVCAEDGKTLPVRDSVVALVDKVAVPIEEMQKIHLRFMFRHRSSLESKDKGEKNFAMSYVKLMKEDGTTLHDGCHDLVVLKGDSKKMEDASAYLTLPSYRHHVENKGATLSRSSSSVGGLSVSSRDVFSISTLVCSTKLTQNGNGTIENCVCVCVGLLGLLKWRTKPQLLQENLEKLKIVDGEEVVKFLQDTLDALFNIMMEHSQSNEYDILVFDALIYIIGLIADRKFQHFNTVLEAYIQQHFSATLAYNQLLYEFYTCIPPVKLQKQKVQSMNEIVQSNLFKKQELKELLEQKDEMQHQVLEKKYCVELLNSILEVLSCQDAAFTYHHTQEIMVQLLRTVNRTVIMMGRDHSLITGEARPWKSQCLSWHLYAMQELQLSAPGEEKKMEPGVGQHVLGNAITQDDQHSIESQRNHLQLSQCVWRLVVKLGTSDFGQEILSVFFHIRLYRISCPVSWP</sequence>
<reference evidence="6" key="1">
    <citation type="submission" date="2012-07" db="EMBL/GenBank/DDBJ databases">
        <title>Genome of the Chinese tree shrew, a rising model animal genetically related to primates.</title>
        <authorList>
            <person name="Zhang G."/>
            <person name="Fan Y."/>
            <person name="Yao Y."/>
            <person name="Huang Z."/>
        </authorList>
    </citation>
    <scope>NUCLEOTIDE SEQUENCE [LARGE SCALE GENOMIC DNA]</scope>
</reference>